<keyword evidence="1" id="KW-0863">Zinc-finger</keyword>
<dbReference type="Gene3D" id="4.10.60.10">
    <property type="entry name" value="Zinc finger, CCHC-type"/>
    <property type="match status" value="1"/>
</dbReference>
<keyword evidence="1" id="KW-0862">Zinc</keyword>
<feature type="domain" description="CCHC-type" evidence="3">
    <location>
        <begin position="104"/>
        <end position="118"/>
    </location>
</feature>
<dbReference type="PROSITE" id="PS50158">
    <property type="entry name" value="ZF_CCHC"/>
    <property type="match status" value="1"/>
</dbReference>
<dbReference type="InterPro" id="IPR001878">
    <property type="entry name" value="Znf_CCHC"/>
</dbReference>
<dbReference type="EMBL" id="JAUUTY010000001">
    <property type="protein sequence ID" value="KAK1699187.1"/>
    <property type="molecule type" value="Genomic_DNA"/>
</dbReference>
<keyword evidence="5" id="KW-1185">Reference proteome</keyword>
<evidence type="ECO:0000313" key="4">
    <source>
        <dbReference type="EMBL" id="KAK1699187.1"/>
    </source>
</evidence>
<dbReference type="Proteomes" id="UP001231189">
    <property type="component" value="Unassembled WGS sequence"/>
</dbReference>
<dbReference type="SUPFAM" id="SSF57756">
    <property type="entry name" value="Retrovirus zinc finger-like domains"/>
    <property type="match status" value="1"/>
</dbReference>
<dbReference type="InterPro" id="IPR036875">
    <property type="entry name" value="Znf_CCHC_sf"/>
</dbReference>
<organism evidence="4 5">
    <name type="scientific">Lolium multiflorum</name>
    <name type="common">Italian ryegrass</name>
    <name type="synonym">Lolium perenne subsp. multiflorum</name>
    <dbReference type="NCBI Taxonomy" id="4521"/>
    <lineage>
        <taxon>Eukaryota</taxon>
        <taxon>Viridiplantae</taxon>
        <taxon>Streptophyta</taxon>
        <taxon>Embryophyta</taxon>
        <taxon>Tracheophyta</taxon>
        <taxon>Spermatophyta</taxon>
        <taxon>Magnoliopsida</taxon>
        <taxon>Liliopsida</taxon>
        <taxon>Poales</taxon>
        <taxon>Poaceae</taxon>
        <taxon>BOP clade</taxon>
        <taxon>Pooideae</taxon>
        <taxon>Poodae</taxon>
        <taxon>Poeae</taxon>
        <taxon>Poeae Chloroplast Group 2 (Poeae type)</taxon>
        <taxon>Loliodinae</taxon>
        <taxon>Loliinae</taxon>
        <taxon>Lolium</taxon>
    </lineage>
</organism>
<name>A0AAD8U5N6_LOLMU</name>
<accession>A0AAD8U5N6</accession>
<feature type="region of interest" description="Disordered" evidence="2">
    <location>
        <begin position="118"/>
        <end position="171"/>
    </location>
</feature>
<feature type="compositionally biased region" description="Basic and acidic residues" evidence="2">
    <location>
        <begin position="123"/>
        <end position="135"/>
    </location>
</feature>
<protein>
    <recommendedName>
        <fullName evidence="3">CCHC-type domain-containing protein</fullName>
    </recommendedName>
</protein>
<keyword evidence="1" id="KW-0479">Metal-binding</keyword>
<dbReference type="GO" id="GO:0008270">
    <property type="term" value="F:zinc ion binding"/>
    <property type="evidence" value="ECO:0007669"/>
    <property type="project" value="UniProtKB-KW"/>
</dbReference>
<comment type="caution">
    <text evidence="4">The sequence shown here is derived from an EMBL/GenBank/DDBJ whole genome shotgun (WGS) entry which is preliminary data.</text>
</comment>
<gene>
    <name evidence="4" type="ORF">QYE76_015884</name>
</gene>
<dbReference type="AlphaFoldDB" id="A0AAD8U5N6"/>
<evidence type="ECO:0000313" key="5">
    <source>
        <dbReference type="Proteomes" id="UP001231189"/>
    </source>
</evidence>
<proteinExistence type="predicted"/>
<dbReference type="Pfam" id="PF00098">
    <property type="entry name" value="zf-CCHC"/>
    <property type="match status" value="2"/>
</dbReference>
<dbReference type="GO" id="GO:0003676">
    <property type="term" value="F:nucleic acid binding"/>
    <property type="evidence" value="ECO:0007669"/>
    <property type="project" value="InterPro"/>
</dbReference>
<evidence type="ECO:0000256" key="1">
    <source>
        <dbReference type="PROSITE-ProRule" id="PRU00047"/>
    </source>
</evidence>
<reference evidence="4" key="1">
    <citation type="submission" date="2023-07" db="EMBL/GenBank/DDBJ databases">
        <title>A chromosome-level genome assembly of Lolium multiflorum.</title>
        <authorList>
            <person name="Chen Y."/>
            <person name="Copetti D."/>
            <person name="Kolliker R."/>
            <person name="Studer B."/>
        </authorList>
    </citation>
    <scope>NUCLEOTIDE SEQUENCE</scope>
    <source>
        <strain evidence="4">02402/16</strain>
        <tissue evidence="4">Leaf</tissue>
    </source>
</reference>
<feature type="compositionally biased region" description="Basic residues" evidence="2">
    <location>
        <begin position="84"/>
        <end position="94"/>
    </location>
</feature>
<sequence>MDEDGGVRTRWMKTVACMLEEDGGMDNDEEVEDGACRLEWNAQGQELKAQVTSLKKDLVKGHEGKQSLNDKSGLGFNSNNKNKSTTHKRKKGHGHVKDPAKIVCFKCKIEGHHVRSCPLKKKPLGEKKQGKRPQDGAHGLPQGQAQGLPRLEERPLPKKDQAKAPVVEKSSEKKEKRRTCYICREKGHISSFCTSAIAQKKAATHRRRHEAPEAEGMSRHSPSGQRSRYWSLICHNGNLGDDNRDAIYPTAFRKKAATDSEELRLTL</sequence>
<feature type="region of interest" description="Disordered" evidence="2">
    <location>
        <begin position="58"/>
        <end position="95"/>
    </location>
</feature>
<evidence type="ECO:0000259" key="3">
    <source>
        <dbReference type="PROSITE" id="PS50158"/>
    </source>
</evidence>
<dbReference type="SMART" id="SM00343">
    <property type="entry name" value="ZnF_C2HC"/>
    <property type="match status" value="2"/>
</dbReference>
<feature type="compositionally biased region" description="Basic and acidic residues" evidence="2">
    <location>
        <begin position="150"/>
        <end position="162"/>
    </location>
</feature>
<evidence type="ECO:0000256" key="2">
    <source>
        <dbReference type="SAM" id="MobiDB-lite"/>
    </source>
</evidence>